<comment type="caution">
    <text evidence="3">The sequence shown here is derived from an EMBL/GenBank/DDBJ whole genome shotgun (WGS) entry which is preliminary data.</text>
</comment>
<evidence type="ECO:0000256" key="1">
    <source>
        <dbReference type="SAM" id="MobiDB-lite"/>
    </source>
</evidence>
<feature type="transmembrane region" description="Helical" evidence="2">
    <location>
        <begin position="233"/>
        <end position="254"/>
    </location>
</feature>
<keyword evidence="2" id="KW-1133">Transmembrane helix</keyword>
<proteinExistence type="predicted"/>
<dbReference type="Pfam" id="PF07898">
    <property type="entry name" value="DUF1676"/>
    <property type="match status" value="1"/>
</dbReference>
<dbReference type="GO" id="GO:0016020">
    <property type="term" value="C:membrane"/>
    <property type="evidence" value="ECO:0007669"/>
    <property type="project" value="TreeGrafter"/>
</dbReference>
<reference evidence="3 4" key="1">
    <citation type="submission" date="2017-12" db="EMBL/GenBank/DDBJ databases">
        <title>Hemimetabolous genomes reveal molecular basis of termite eusociality.</title>
        <authorList>
            <person name="Harrison M.C."/>
            <person name="Jongepier E."/>
            <person name="Robertson H.M."/>
            <person name="Arning N."/>
            <person name="Bitard-Feildel T."/>
            <person name="Chao H."/>
            <person name="Childers C.P."/>
            <person name="Dinh H."/>
            <person name="Doddapaneni H."/>
            <person name="Dugan S."/>
            <person name="Gowin J."/>
            <person name="Greiner C."/>
            <person name="Han Y."/>
            <person name="Hu H."/>
            <person name="Hughes D.S.T."/>
            <person name="Huylmans A.-K."/>
            <person name="Kemena C."/>
            <person name="Kremer L.P.M."/>
            <person name="Lee S.L."/>
            <person name="Lopez-Ezquerra A."/>
            <person name="Mallet L."/>
            <person name="Monroy-Kuhn J.M."/>
            <person name="Moser A."/>
            <person name="Murali S.C."/>
            <person name="Muzny D.M."/>
            <person name="Otani S."/>
            <person name="Piulachs M.-D."/>
            <person name="Poelchau M."/>
            <person name="Qu J."/>
            <person name="Schaub F."/>
            <person name="Wada-Katsumata A."/>
            <person name="Worley K.C."/>
            <person name="Xie Q."/>
            <person name="Ylla G."/>
            <person name="Poulsen M."/>
            <person name="Gibbs R.A."/>
            <person name="Schal C."/>
            <person name="Richards S."/>
            <person name="Belles X."/>
            <person name="Korb J."/>
            <person name="Bornberg-Bauer E."/>
        </authorList>
    </citation>
    <scope>NUCLEOTIDE SEQUENCE [LARGE SCALE GENOMIC DNA]</scope>
    <source>
        <tissue evidence="3">Whole body</tissue>
    </source>
</reference>
<dbReference type="InParanoid" id="A0A2J7QXJ0"/>
<dbReference type="AlphaFoldDB" id="A0A2J7QXJ0"/>
<evidence type="ECO:0000313" key="3">
    <source>
        <dbReference type="EMBL" id="PNF33302.1"/>
    </source>
</evidence>
<protein>
    <submittedName>
        <fullName evidence="3">Uncharacterized protein</fullName>
    </submittedName>
</protein>
<keyword evidence="4" id="KW-1185">Reference proteome</keyword>
<name>A0A2J7QXJ0_9NEOP</name>
<dbReference type="InterPro" id="IPR012464">
    <property type="entry name" value="DUF1676"/>
</dbReference>
<feature type="region of interest" description="Disordered" evidence="1">
    <location>
        <begin position="301"/>
        <end position="325"/>
    </location>
</feature>
<accession>A0A2J7QXJ0</accession>
<dbReference type="Proteomes" id="UP000235965">
    <property type="component" value="Unassembled WGS sequence"/>
</dbReference>
<keyword evidence="2" id="KW-0812">Transmembrane</keyword>
<gene>
    <name evidence="3" type="ORF">B7P43_G07750</name>
</gene>
<feature type="compositionally biased region" description="Gly residues" evidence="1">
    <location>
        <begin position="304"/>
        <end position="325"/>
    </location>
</feature>
<dbReference type="PANTHER" id="PTHR21879">
    <property type="entry name" value="FI03362P-RELATED-RELATED"/>
    <property type="match status" value="1"/>
</dbReference>
<evidence type="ECO:0000256" key="2">
    <source>
        <dbReference type="SAM" id="Phobius"/>
    </source>
</evidence>
<dbReference type="EMBL" id="NEVH01009379">
    <property type="protein sequence ID" value="PNF33302.1"/>
    <property type="molecule type" value="Genomic_DNA"/>
</dbReference>
<feature type="compositionally biased region" description="Gly residues" evidence="1">
    <location>
        <begin position="354"/>
        <end position="373"/>
    </location>
</feature>
<evidence type="ECO:0000313" key="4">
    <source>
        <dbReference type="Proteomes" id="UP000235965"/>
    </source>
</evidence>
<sequence>MVTYRRHVLRGTLFVVVLLTVTCPTQGLAISGVQNEQKLQEVNIPKDIESNGSVREAKFLNFKTLVSRQSNEIDTDTPTAKENGADNPVTAFSGIYSDCMSEFSFTCVQRKVLVFFDRLGRMDSFNLLGDFVSVVRTRHDTTPQITEDGLKARLYSGGNVESDMDSLMDLVADRFFSSHILRVRLPAWTEASVPGGVGVARTGTTVDISFGNSLDEEGRGRKKKKGGKGMKKMMGMMGALMMGKLLVLAKGLLLLIKIKAIKALLLGSLALLLSKIQIIKKLMSKKGGGDHGGQEKHIIVVAGGDHGGGHGGGGHDSYGPPSGGGGGYGGGGGGYGGGGGGGGYSGGGGHGGGDSYGPPSGGGWGGGGGGGGWNRRSVRSISYPEDSHLLVYRGHRTQ</sequence>
<keyword evidence="2" id="KW-0472">Membrane</keyword>
<organism evidence="3 4">
    <name type="scientific">Cryptotermes secundus</name>
    <dbReference type="NCBI Taxonomy" id="105785"/>
    <lineage>
        <taxon>Eukaryota</taxon>
        <taxon>Metazoa</taxon>
        <taxon>Ecdysozoa</taxon>
        <taxon>Arthropoda</taxon>
        <taxon>Hexapoda</taxon>
        <taxon>Insecta</taxon>
        <taxon>Pterygota</taxon>
        <taxon>Neoptera</taxon>
        <taxon>Polyneoptera</taxon>
        <taxon>Dictyoptera</taxon>
        <taxon>Blattodea</taxon>
        <taxon>Blattoidea</taxon>
        <taxon>Termitoidae</taxon>
        <taxon>Kalotermitidae</taxon>
        <taxon>Cryptotermitinae</taxon>
        <taxon>Cryptotermes</taxon>
    </lineage>
</organism>
<feature type="region of interest" description="Disordered" evidence="1">
    <location>
        <begin position="354"/>
        <end position="398"/>
    </location>
</feature>